<name>A0A645BL30_9ZZZZ</name>
<comment type="caution">
    <text evidence="2">The sequence shown here is derived from an EMBL/GenBank/DDBJ whole genome shotgun (WGS) entry which is preliminary data.</text>
</comment>
<dbReference type="EMBL" id="VSSQ01020835">
    <property type="protein sequence ID" value="MPM66007.1"/>
    <property type="molecule type" value="Genomic_DNA"/>
</dbReference>
<evidence type="ECO:0000259" key="1">
    <source>
        <dbReference type="Pfam" id="PF02910"/>
    </source>
</evidence>
<gene>
    <name evidence="2" type="ORF">SDC9_112911</name>
</gene>
<organism evidence="2">
    <name type="scientific">bioreactor metagenome</name>
    <dbReference type="NCBI Taxonomy" id="1076179"/>
    <lineage>
        <taxon>unclassified sequences</taxon>
        <taxon>metagenomes</taxon>
        <taxon>ecological metagenomes</taxon>
    </lineage>
</organism>
<dbReference type="Pfam" id="PF02910">
    <property type="entry name" value="Succ_DH_flav_C"/>
    <property type="match status" value="1"/>
</dbReference>
<feature type="domain" description="Fumarate reductase/succinate dehydrogenase flavoprotein-like C-terminal" evidence="1">
    <location>
        <begin position="1"/>
        <end position="122"/>
    </location>
</feature>
<dbReference type="SUPFAM" id="SSF46977">
    <property type="entry name" value="Succinate dehydrogenase/fumarate reductase flavoprotein C-terminal domain"/>
    <property type="match status" value="1"/>
</dbReference>
<dbReference type="InterPro" id="IPR015939">
    <property type="entry name" value="Fum_Rdtase/Succ_DH_flav-like_C"/>
</dbReference>
<dbReference type="InterPro" id="IPR037099">
    <property type="entry name" value="Fum_R/Succ_DH_flav-like_C_sf"/>
</dbReference>
<reference evidence="2" key="1">
    <citation type="submission" date="2019-08" db="EMBL/GenBank/DDBJ databases">
        <authorList>
            <person name="Kucharzyk K."/>
            <person name="Murdoch R.W."/>
            <person name="Higgins S."/>
            <person name="Loffler F."/>
        </authorList>
    </citation>
    <scope>NUCLEOTIDE SEQUENCE</scope>
</reference>
<proteinExistence type="predicted"/>
<dbReference type="AlphaFoldDB" id="A0A645BL30"/>
<accession>A0A645BL30</accession>
<dbReference type="Gene3D" id="1.20.58.100">
    <property type="entry name" value="Fumarate reductase/succinate dehydrogenase flavoprotein-like, C-terminal domain"/>
    <property type="match status" value="1"/>
</dbReference>
<sequence>MERTEQGLIKAIGLIRDLKADFWQNVKVTGEGAGLNQALERALRVIDFIELGELMCIDALQRRESCGGHFRAESRTEDGEALRHDDQFLYVSAWEAAGRDGKPVLHREQLVYNNIELKTRSYK</sequence>
<protein>
    <recommendedName>
        <fullName evidence="1">Fumarate reductase/succinate dehydrogenase flavoprotein-like C-terminal domain-containing protein</fullName>
    </recommendedName>
</protein>
<evidence type="ECO:0000313" key="2">
    <source>
        <dbReference type="EMBL" id="MPM66007.1"/>
    </source>
</evidence>
<dbReference type="GO" id="GO:0016491">
    <property type="term" value="F:oxidoreductase activity"/>
    <property type="evidence" value="ECO:0007669"/>
    <property type="project" value="InterPro"/>
</dbReference>
<dbReference type="FunFam" id="1.20.58.100:FF:000003">
    <property type="entry name" value="Succinate dehydrogenase flavoprotein subunit"/>
    <property type="match status" value="1"/>
</dbReference>